<gene>
    <name evidence="3" type="primary">LOC106467423</name>
</gene>
<dbReference type="Proteomes" id="UP000694941">
    <property type="component" value="Unplaced"/>
</dbReference>
<feature type="compositionally biased region" description="Polar residues" evidence="1">
    <location>
        <begin position="1406"/>
        <end position="1420"/>
    </location>
</feature>
<evidence type="ECO:0000313" key="3">
    <source>
        <dbReference type="RefSeq" id="XP_022251312.1"/>
    </source>
</evidence>
<keyword evidence="2" id="KW-1185">Reference proteome</keyword>
<sequence>MPFSSVLPASTTTSTISTTNFNGTDCQDAKQTCMDEEEKKILEAEHVFVLMKKEYRISRNIRAQWYFGHLNKTINVLPRKNLAEFTEEIGVVSVLPKTCPEDWNPEESHKYQYRVTPFTRTMFFARQYRVVFCLDLSSSVGTVDIQHGSILFDEIYQVLRKCTKGAVKPFEIPGSGFLFRPNIYVTVIAHMPFYRSGVNQTEKDNTKDVVVGDASDNCKHQMTIAPDINTVDMLRYGILALQLLPENSGAGEIEVRLVLPWKSNIILEYVILAAWPPRSKNESGHPSCSPAQPESCHCELIVEGSYDFLHDVTCVKKPIKSFYREAVVCNFWNTLKNLSHTDQLLAHLHSFTHNPVFYTIPDSIKNGVPLFCLPPNASKPILFSKNSSHTQFASFWRPICMLDINVWQKWMHTHRIGLVLQHDEPLPKNVHLPNSSGRYGQVQSRQALTLVDALLRDHSSFVLIENHSYIKFLFGELEKPPTSFYIIRVISKASCMVIRLAFLGGTPGYKRNMIVNELQDKLLNLKFPKRGRNKEVQVQTVEREDSLRTGHSSEALTQSKSCCVLLRKPVEKILIRYERMPSDFLSSIPSSLLTNHGTRKQGVSIPEQAVTNILTTLSRYLHHHRWIWTVQNSPSTPLPLAAVARILSTLTKRRLQERFHFGHSCSGIINMVTELDMQSEDHVLRETDTQVHINSDVEKETHPCVVQYILFPPYSNTKLVDSISDDEDGEIEMAEADGELQLITECWVEPQHGVVTIQLPYCNFLQGLNYHKLVNAFHLVDLECISALVTFEHLCLMCQNMKVPSPRSGPLGMNSSTCSSKADQQQSILSAARSTPDVMLSQISILNHKPEPTITQVPFSFDLLNLLPKCQQAELLFSTLIQDINSPDNDDTEEKDISNIILFHFLMENLKKIHDREIILGPREIEQLPRKIFERERDPKAPSIPFLYQCGTDIFVTGDSKDSSPLLKQGCQNGQYTLKDDYDDDNIVNWRCFAKYASPHHVLLIVIPASYKDLKRLMLTKLEMDESQLSARSVRLVKKVVDANSSSQRDEAYKIFQDGETKEDVEGKNESVDDATLPLPVEHMVKNDKPENISTNQAYGCVILPVYIYDCHLGSVINQLVYEENFKKCQDIYQDMTFKIDGSYSEAESIGFSCYESQQSQNSKQPSPECRSEEGETYSDKLYLKRHCNLVEAAFSKSFVYALFRCLHHGYHLDKQDVEAVVDGICQENLLEVDITHFLQMICGHVKDFKVKVSMEETHKSFEKSSSKKSLEQDRDNKDGDASMIREGESWRKDFPLDLLRRHHPCEPLQQLHSSIKQKFTKVFQTFFHPIPSLPDFYFFNFSEQQVHQVEYNEEAEGINELSDDDENAEKSETEADSQMEHVRFVPDQELNDFPTKDGEAPSCEEASSLSEDTSVGRQSVLSSLEDEDEMNNRQNLGLSIPPLFVHLTCSVRTNHNVGNCSLKSLPTCLGEVISSLEEPGTNIDLDDLQITLDVLCLTLHPEVEELVESDKTVRTVSYCSTSPMPESEPLKSIDEDEDDLSASHSDIQTEIACHQLSHLPSFQQETVKMCIQRIEWMFQDEIASAALDTFPIMPSTLDFVVNHVENSRSFLTCLKDEVPLHFVFGPDLSLDKFIQ</sequence>
<organism evidence="2 3">
    <name type="scientific">Limulus polyphemus</name>
    <name type="common">Atlantic horseshoe crab</name>
    <dbReference type="NCBI Taxonomy" id="6850"/>
    <lineage>
        <taxon>Eukaryota</taxon>
        <taxon>Metazoa</taxon>
        <taxon>Ecdysozoa</taxon>
        <taxon>Arthropoda</taxon>
        <taxon>Chelicerata</taxon>
        <taxon>Merostomata</taxon>
        <taxon>Xiphosura</taxon>
        <taxon>Limulidae</taxon>
        <taxon>Limulus</taxon>
    </lineage>
</organism>
<feature type="compositionally biased region" description="Basic and acidic residues" evidence="1">
    <location>
        <begin position="1369"/>
        <end position="1387"/>
    </location>
</feature>
<evidence type="ECO:0000256" key="1">
    <source>
        <dbReference type="SAM" id="MobiDB-lite"/>
    </source>
</evidence>
<dbReference type="InterPro" id="IPR033228">
    <property type="entry name" value="SZT2"/>
</dbReference>
<evidence type="ECO:0000313" key="2">
    <source>
        <dbReference type="Proteomes" id="UP000694941"/>
    </source>
</evidence>
<dbReference type="PANTHER" id="PTHR14918:SF3">
    <property type="entry name" value="KICSTOR COMPLEX PROTEIN SZT2"/>
    <property type="match status" value="1"/>
</dbReference>
<feature type="region of interest" description="Disordered" evidence="1">
    <location>
        <begin position="1262"/>
        <end position="1285"/>
    </location>
</feature>
<name>A0ABM1T606_LIMPO</name>
<dbReference type="GeneID" id="106467423"/>
<proteinExistence type="predicted"/>
<feature type="region of interest" description="Disordered" evidence="1">
    <location>
        <begin position="1354"/>
        <end position="1420"/>
    </location>
</feature>
<dbReference type="PANTHER" id="PTHR14918">
    <property type="entry name" value="KICSTOR COMPLEX PROTEIN SZT2"/>
    <property type="match status" value="1"/>
</dbReference>
<dbReference type="RefSeq" id="XP_022251312.1">
    <property type="nucleotide sequence ID" value="XM_022395604.1"/>
</dbReference>
<feature type="non-terminal residue" evidence="3">
    <location>
        <position position="1636"/>
    </location>
</feature>
<protein>
    <submittedName>
        <fullName evidence="3">KICSTOR complex protein SZT2-like</fullName>
    </submittedName>
</protein>
<feature type="compositionally biased region" description="Acidic residues" evidence="1">
    <location>
        <begin position="1354"/>
        <end position="1368"/>
    </location>
</feature>
<reference evidence="3" key="1">
    <citation type="submission" date="2025-08" db="UniProtKB">
        <authorList>
            <consortium name="RefSeq"/>
        </authorList>
    </citation>
    <scope>IDENTIFICATION</scope>
    <source>
        <tissue evidence="3">Muscle</tissue>
    </source>
</reference>
<accession>A0ABM1T606</accession>